<evidence type="ECO:0000313" key="4">
    <source>
        <dbReference type="Proteomes" id="UP000762676"/>
    </source>
</evidence>
<dbReference type="AlphaFoldDB" id="A0AAV4FBZ4"/>
<keyword evidence="3" id="KW-0328">Glycosyltransferase</keyword>
<keyword evidence="2" id="KW-0472">Membrane</keyword>
<dbReference type="Proteomes" id="UP000762676">
    <property type="component" value="Unassembled WGS sequence"/>
</dbReference>
<reference evidence="3 4" key="1">
    <citation type="journal article" date="2021" name="Elife">
        <title>Chloroplast acquisition without the gene transfer in kleptoplastic sea slugs, Plakobranchus ocellatus.</title>
        <authorList>
            <person name="Maeda T."/>
            <person name="Takahashi S."/>
            <person name="Yoshida T."/>
            <person name="Shimamura S."/>
            <person name="Takaki Y."/>
            <person name="Nagai Y."/>
            <person name="Toyoda A."/>
            <person name="Suzuki Y."/>
            <person name="Arimoto A."/>
            <person name="Ishii H."/>
            <person name="Satoh N."/>
            <person name="Nishiyama T."/>
            <person name="Hasebe M."/>
            <person name="Maruyama T."/>
            <person name="Minagawa J."/>
            <person name="Obokata J."/>
            <person name="Shigenobu S."/>
        </authorList>
    </citation>
    <scope>NUCLEOTIDE SEQUENCE [LARGE SCALE GENOMIC DNA]</scope>
</reference>
<organism evidence="3 4">
    <name type="scientific">Elysia marginata</name>
    <dbReference type="NCBI Taxonomy" id="1093978"/>
    <lineage>
        <taxon>Eukaryota</taxon>
        <taxon>Metazoa</taxon>
        <taxon>Spiralia</taxon>
        <taxon>Lophotrochozoa</taxon>
        <taxon>Mollusca</taxon>
        <taxon>Gastropoda</taxon>
        <taxon>Heterobranchia</taxon>
        <taxon>Euthyneura</taxon>
        <taxon>Panpulmonata</taxon>
        <taxon>Sacoglossa</taxon>
        <taxon>Placobranchoidea</taxon>
        <taxon>Plakobranchidae</taxon>
        <taxon>Elysia</taxon>
    </lineage>
</organism>
<gene>
    <name evidence="3" type="ORF">ElyMa_002073400</name>
</gene>
<feature type="transmembrane region" description="Helical" evidence="2">
    <location>
        <begin position="102"/>
        <end position="128"/>
    </location>
</feature>
<evidence type="ECO:0000256" key="2">
    <source>
        <dbReference type="SAM" id="Phobius"/>
    </source>
</evidence>
<proteinExistence type="predicted"/>
<keyword evidence="2" id="KW-1133">Transmembrane helix</keyword>
<dbReference type="EMBL" id="BMAT01004221">
    <property type="protein sequence ID" value="GFR70494.1"/>
    <property type="molecule type" value="Genomic_DNA"/>
</dbReference>
<feature type="region of interest" description="Disordered" evidence="1">
    <location>
        <begin position="1"/>
        <end position="28"/>
    </location>
</feature>
<sequence length="143" mass="16348">MAKRRKRQWKNQGTFSREFHNATTDNSETCKGLPSCLAAAATETQTQRSALLPKWTPWLVTVMTFAIRVHHVIEPKNWWVLHPDEIYQSMEGTAELRLVEEAVVVVVVVVVVVAVYELRLLYILIIAINKKKTTTTLTRSTKT</sequence>
<accession>A0AAV4FBZ4</accession>
<evidence type="ECO:0000313" key="3">
    <source>
        <dbReference type="EMBL" id="GFR70494.1"/>
    </source>
</evidence>
<keyword evidence="4" id="KW-1185">Reference proteome</keyword>
<comment type="caution">
    <text evidence="3">The sequence shown here is derived from an EMBL/GenBank/DDBJ whole genome shotgun (WGS) entry which is preliminary data.</text>
</comment>
<protein>
    <submittedName>
        <fullName evidence="3">Mannosyltransferase</fullName>
    </submittedName>
</protein>
<feature type="transmembrane region" description="Helical" evidence="2">
    <location>
        <begin position="55"/>
        <end position="73"/>
    </location>
</feature>
<name>A0AAV4FBZ4_9GAST</name>
<feature type="compositionally biased region" description="Polar residues" evidence="1">
    <location>
        <begin position="10"/>
        <end position="28"/>
    </location>
</feature>
<keyword evidence="3" id="KW-0808">Transferase</keyword>
<evidence type="ECO:0000256" key="1">
    <source>
        <dbReference type="SAM" id="MobiDB-lite"/>
    </source>
</evidence>
<dbReference type="GO" id="GO:0016757">
    <property type="term" value="F:glycosyltransferase activity"/>
    <property type="evidence" value="ECO:0007669"/>
    <property type="project" value="UniProtKB-KW"/>
</dbReference>
<keyword evidence="2" id="KW-0812">Transmembrane</keyword>